<protein>
    <submittedName>
        <fullName evidence="3">Uncharacterized protein</fullName>
    </submittedName>
</protein>
<accession>A0ABP9PCN5</accession>
<dbReference type="EMBL" id="BAABIA010000007">
    <property type="protein sequence ID" value="GAA5144452.1"/>
    <property type="molecule type" value="Genomic_DNA"/>
</dbReference>
<evidence type="ECO:0000256" key="1">
    <source>
        <dbReference type="SAM" id="MobiDB-lite"/>
    </source>
</evidence>
<keyword evidence="2" id="KW-0812">Transmembrane</keyword>
<reference evidence="4" key="1">
    <citation type="journal article" date="2019" name="Int. J. Syst. Evol. Microbiol.">
        <title>The Global Catalogue of Microorganisms (GCM) 10K type strain sequencing project: providing services to taxonomists for standard genome sequencing and annotation.</title>
        <authorList>
            <consortium name="The Broad Institute Genomics Platform"/>
            <consortium name="The Broad Institute Genome Sequencing Center for Infectious Disease"/>
            <person name="Wu L."/>
            <person name="Ma J."/>
        </authorList>
    </citation>
    <scope>NUCLEOTIDE SEQUENCE [LARGE SCALE GENOMIC DNA]</scope>
    <source>
        <strain evidence="4">JCM 18053</strain>
    </source>
</reference>
<gene>
    <name evidence="3" type="ORF">GCM10023213_34720</name>
</gene>
<evidence type="ECO:0000256" key="2">
    <source>
        <dbReference type="SAM" id="Phobius"/>
    </source>
</evidence>
<evidence type="ECO:0000313" key="3">
    <source>
        <dbReference type="EMBL" id="GAA5144452.1"/>
    </source>
</evidence>
<keyword evidence="2" id="KW-1133">Transmembrane helix</keyword>
<keyword evidence="2" id="KW-0472">Membrane</keyword>
<feature type="transmembrane region" description="Helical" evidence="2">
    <location>
        <begin position="6"/>
        <end position="23"/>
    </location>
</feature>
<keyword evidence="4" id="KW-1185">Reference proteome</keyword>
<proteinExistence type="predicted"/>
<dbReference type="RefSeq" id="WP_345737661.1">
    <property type="nucleotide sequence ID" value="NZ_BAABIA010000007.1"/>
</dbReference>
<comment type="caution">
    <text evidence="3">The sequence shown here is derived from an EMBL/GenBank/DDBJ whole genome shotgun (WGS) entry which is preliminary data.</text>
</comment>
<feature type="compositionally biased region" description="Low complexity" evidence="1">
    <location>
        <begin position="175"/>
        <end position="194"/>
    </location>
</feature>
<organism evidence="3 4">
    <name type="scientific">Prosthecobacter algae</name>
    <dbReference type="NCBI Taxonomy" id="1144682"/>
    <lineage>
        <taxon>Bacteria</taxon>
        <taxon>Pseudomonadati</taxon>
        <taxon>Verrucomicrobiota</taxon>
        <taxon>Verrucomicrobiia</taxon>
        <taxon>Verrucomicrobiales</taxon>
        <taxon>Verrucomicrobiaceae</taxon>
        <taxon>Prosthecobacter</taxon>
    </lineage>
</organism>
<evidence type="ECO:0000313" key="4">
    <source>
        <dbReference type="Proteomes" id="UP001499852"/>
    </source>
</evidence>
<name>A0ABP9PCN5_9BACT</name>
<feature type="region of interest" description="Disordered" evidence="1">
    <location>
        <begin position="169"/>
        <end position="195"/>
    </location>
</feature>
<sequence length="268" mass="29693">MEGKFVVYFFLILAMLGAGYGIYHTTEIDDANKELIAITSQIGSLEDLVKKQKAYIELRQEAVALLTAYGIMQKEAYALRTEIEQHRQAQISARKDFDQAVAVSRNQASGLVLVDPVLPSGIRLRNVRVEKVEGDITTISHSEGITKLTPEMLPKELKDRFRFGMAMGSEEAKAEPSSPAATTPPASTTAPVESISDQLTTARRNLEKMKKELPYLESELAKTEAEAASATTPSKRFYIKNRLDSLNKQIADLKTQMLTAEADVKKLQ</sequence>
<dbReference type="Gene3D" id="1.10.287.1490">
    <property type="match status" value="1"/>
</dbReference>
<dbReference type="Proteomes" id="UP001499852">
    <property type="component" value="Unassembled WGS sequence"/>
</dbReference>